<feature type="compositionally biased region" description="Polar residues" evidence="1">
    <location>
        <begin position="113"/>
        <end position="125"/>
    </location>
</feature>
<comment type="caution">
    <text evidence="2">The sequence shown here is derived from an EMBL/GenBank/DDBJ whole genome shotgun (WGS) entry which is preliminary data.</text>
</comment>
<feature type="compositionally biased region" description="Basic and acidic residues" evidence="1">
    <location>
        <begin position="96"/>
        <end position="111"/>
    </location>
</feature>
<proteinExistence type="predicted"/>
<gene>
    <name evidence="2" type="ORF">ILYODFUR_025292</name>
</gene>
<accession>A0ABV0TNG4</accession>
<evidence type="ECO:0000313" key="3">
    <source>
        <dbReference type="Proteomes" id="UP001482620"/>
    </source>
</evidence>
<evidence type="ECO:0000256" key="1">
    <source>
        <dbReference type="SAM" id="MobiDB-lite"/>
    </source>
</evidence>
<keyword evidence="3" id="KW-1185">Reference proteome</keyword>
<name>A0ABV0TNG4_9TELE</name>
<dbReference type="EMBL" id="JAHRIQ010037829">
    <property type="protein sequence ID" value="MEQ2233772.1"/>
    <property type="molecule type" value="Genomic_DNA"/>
</dbReference>
<organism evidence="2 3">
    <name type="scientific">Ilyodon furcidens</name>
    <name type="common">goldbreast splitfin</name>
    <dbReference type="NCBI Taxonomy" id="33524"/>
    <lineage>
        <taxon>Eukaryota</taxon>
        <taxon>Metazoa</taxon>
        <taxon>Chordata</taxon>
        <taxon>Craniata</taxon>
        <taxon>Vertebrata</taxon>
        <taxon>Euteleostomi</taxon>
        <taxon>Actinopterygii</taxon>
        <taxon>Neopterygii</taxon>
        <taxon>Teleostei</taxon>
        <taxon>Neoteleostei</taxon>
        <taxon>Acanthomorphata</taxon>
        <taxon>Ovalentaria</taxon>
        <taxon>Atherinomorphae</taxon>
        <taxon>Cyprinodontiformes</taxon>
        <taxon>Goodeidae</taxon>
        <taxon>Ilyodon</taxon>
    </lineage>
</organism>
<protein>
    <submittedName>
        <fullName evidence="2">Uncharacterized protein</fullName>
    </submittedName>
</protein>
<feature type="compositionally biased region" description="Polar residues" evidence="1">
    <location>
        <begin position="85"/>
        <end position="95"/>
    </location>
</feature>
<sequence length="125" mass="13983">MNFWMMDKWTDGLTDKCMIEGCRVAGAYLQQSTGEKQGIPWSGRQSIAKYHGDTQDKKPCPHPFIPKGNLERPINLRVMFLTVGGSQSTQRQTTHARGEHANSIQKDKELNPDSDTNCATVQTST</sequence>
<feature type="region of interest" description="Disordered" evidence="1">
    <location>
        <begin position="85"/>
        <end position="125"/>
    </location>
</feature>
<evidence type="ECO:0000313" key="2">
    <source>
        <dbReference type="EMBL" id="MEQ2233772.1"/>
    </source>
</evidence>
<dbReference type="Proteomes" id="UP001482620">
    <property type="component" value="Unassembled WGS sequence"/>
</dbReference>
<reference evidence="2 3" key="1">
    <citation type="submission" date="2021-06" db="EMBL/GenBank/DDBJ databases">
        <authorList>
            <person name="Palmer J.M."/>
        </authorList>
    </citation>
    <scope>NUCLEOTIDE SEQUENCE [LARGE SCALE GENOMIC DNA]</scope>
    <source>
        <strain evidence="3">if_2019</strain>
        <tissue evidence="2">Muscle</tissue>
    </source>
</reference>